<dbReference type="Proteomes" id="UP001214415">
    <property type="component" value="Chromosome 3"/>
</dbReference>
<evidence type="ECO:0000256" key="4">
    <source>
        <dbReference type="ARBA" id="ARBA00023136"/>
    </source>
</evidence>
<protein>
    <recommendedName>
        <fullName evidence="9">Golgi apparatus membrane protein tvp38</fullName>
    </recommendedName>
</protein>
<dbReference type="GO" id="GO:0005789">
    <property type="term" value="C:endoplasmic reticulum membrane"/>
    <property type="evidence" value="ECO:0007669"/>
    <property type="project" value="TreeGrafter"/>
</dbReference>
<evidence type="ECO:0000313" key="7">
    <source>
        <dbReference type="EMBL" id="WFD23349.1"/>
    </source>
</evidence>
<comment type="similarity">
    <text evidence="5">Belongs to the TMEM41 family.</text>
</comment>
<dbReference type="PANTHER" id="PTHR43220:SF18">
    <property type="entry name" value="TRANSMEMBRANE PROTEIN 41B"/>
    <property type="match status" value="1"/>
</dbReference>
<dbReference type="PANTHER" id="PTHR43220">
    <property type="match status" value="1"/>
</dbReference>
<keyword evidence="4 6" id="KW-0472">Membrane</keyword>
<evidence type="ECO:0000256" key="3">
    <source>
        <dbReference type="ARBA" id="ARBA00022989"/>
    </source>
</evidence>
<feature type="transmembrane region" description="Helical" evidence="6">
    <location>
        <begin position="45"/>
        <end position="74"/>
    </location>
</feature>
<feature type="transmembrane region" description="Helical" evidence="6">
    <location>
        <begin position="123"/>
        <end position="142"/>
    </location>
</feature>
<gene>
    <name evidence="7" type="ORF">MEQU1_002038</name>
</gene>
<evidence type="ECO:0000256" key="5">
    <source>
        <dbReference type="ARBA" id="ARBA00025797"/>
    </source>
</evidence>
<evidence type="ECO:0008006" key="9">
    <source>
        <dbReference type="Google" id="ProtNLM"/>
    </source>
</evidence>
<dbReference type="InterPro" id="IPR045014">
    <property type="entry name" value="TM41A/B"/>
</dbReference>
<evidence type="ECO:0000313" key="8">
    <source>
        <dbReference type="Proteomes" id="UP001214415"/>
    </source>
</evidence>
<comment type="subcellular location">
    <subcellularLocation>
        <location evidence="1">Membrane</location>
        <topology evidence="1">Multi-pass membrane protein</topology>
    </subcellularLocation>
</comment>
<keyword evidence="8" id="KW-1185">Reference proteome</keyword>
<organism evidence="7 8">
    <name type="scientific">Malassezia equina</name>
    <dbReference type="NCBI Taxonomy" id="1381935"/>
    <lineage>
        <taxon>Eukaryota</taxon>
        <taxon>Fungi</taxon>
        <taxon>Dikarya</taxon>
        <taxon>Basidiomycota</taxon>
        <taxon>Ustilaginomycotina</taxon>
        <taxon>Malasseziomycetes</taxon>
        <taxon>Malasseziales</taxon>
        <taxon>Malasseziaceae</taxon>
        <taxon>Malassezia</taxon>
    </lineage>
</organism>
<evidence type="ECO:0000256" key="2">
    <source>
        <dbReference type="ARBA" id="ARBA00022692"/>
    </source>
</evidence>
<dbReference type="AlphaFoldDB" id="A0AAF0IYW3"/>
<sequence length="313" mass="36055">MVVVVLPPMTPQERSAIRLPRSLHQLQELSQVFSKYNEEHVIKVMLVWVSVFHFIQAFSIPGSMYLTILAGALWKHRIDAWKSVTQQYQHHMLSYLTMLRMMPIPPHFLVNIMAPHLGISLSTFWPSTLLGVCCSSLVYTALGEELGQLAGPHAFRLFTWRNGMLIVLVLIAATLPGLLKSWIQAPEAQAAPGPIRLDDTSMPALRPLRMLPRTFRSWIQRIYPNHPSHFTSHTPFEEEEADESTSAWRTVEREMPSAHEYDPEVHNEETQYDRPWHRSEHDLLLSYVQRASEFAGQTPSTLRSWWDSVQQRA</sequence>
<keyword evidence="3 6" id="KW-1133">Transmembrane helix</keyword>
<keyword evidence="2 6" id="KW-0812">Transmembrane</keyword>
<dbReference type="GO" id="GO:0000045">
    <property type="term" value="P:autophagosome assembly"/>
    <property type="evidence" value="ECO:0007669"/>
    <property type="project" value="TreeGrafter"/>
</dbReference>
<evidence type="ECO:0000256" key="6">
    <source>
        <dbReference type="SAM" id="Phobius"/>
    </source>
</evidence>
<evidence type="ECO:0000256" key="1">
    <source>
        <dbReference type="ARBA" id="ARBA00004141"/>
    </source>
</evidence>
<accession>A0AAF0IYW3</accession>
<feature type="transmembrane region" description="Helical" evidence="6">
    <location>
        <begin position="163"/>
        <end position="183"/>
    </location>
</feature>
<name>A0AAF0IYW3_9BASI</name>
<proteinExistence type="inferred from homology"/>
<dbReference type="EMBL" id="CP119902">
    <property type="protein sequence ID" value="WFD23349.1"/>
    <property type="molecule type" value="Genomic_DNA"/>
</dbReference>
<reference evidence="7" key="1">
    <citation type="submission" date="2023-03" db="EMBL/GenBank/DDBJ databases">
        <title>Mating type loci evolution in Malassezia.</title>
        <authorList>
            <person name="Coelho M.A."/>
        </authorList>
    </citation>
    <scope>NUCLEOTIDE SEQUENCE</scope>
    <source>
        <strain evidence="7">CBS 12830</strain>
    </source>
</reference>